<dbReference type="SUPFAM" id="SSF53335">
    <property type="entry name" value="S-adenosyl-L-methionine-dependent methyltransferases"/>
    <property type="match status" value="1"/>
</dbReference>
<dbReference type="RefSeq" id="WP_138323827.1">
    <property type="nucleotide sequence ID" value="NZ_CP040463.1"/>
</dbReference>
<name>A0ABX5VAC2_9BACT</name>
<keyword evidence="1" id="KW-1133">Transmembrane helix</keyword>
<keyword evidence="2" id="KW-0808">Transferase</keyword>
<organism evidence="2 3">
    <name type="scientific">Caminibacter mediatlanticus TB-2</name>
    <dbReference type="NCBI Taxonomy" id="391592"/>
    <lineage>
        <taxon>Bacteria</taxon>
        <taxon>Pseudomonadati</taxon>
        <taxon>Campylobacterota</taxon>
        <taxon>Epsilonproteobacteria</taxon>
        <taxon>Nautiliales</taxon>
        <taxon>Nautiliaceae</taxon>
        <taxon>Caminibacter</taxon>
    </lineage>
</organism>
<feature type="transmembrane region" description="Helical" evidence="1">
    <location>
        <begin position="172"/>
        <end position="191"/>
    </location>
</feature>
<keyword evidence="2" id="KW-0489">Methyltransferase</keyword>
<evidence type="ECO:0000313" key="2">
    <source>
        <dbReference type="EMBL" id="QCT95252.1"/>
    </source>
</evidence>
<evidence type="ECO:0000256" key="1">
    <source>
        <dbReference type="SAM" id="Phobius"/>
    </source>
</evidence>
<accession>A0ABX5VAC2</accession>
<gene>
    <name evidence="2" type="ORF">FE773_08615</name>
</gene>
<evidence type="ECO:0000313" key="3">
    <source>
        <dbReference type="Proteomes" id="UP000306825"/>
    </source>
</evidence>
<keyword evidence="1" id="KW-0812">Transmembrane</keyword>
<dbReference type="EMBL" id="CP040463">
    <property type="protein sequence ID" value="QCT95252.1"/>
    <property type="molecule type" value="Genomic_DNA"/>
</dbReference>
<dbReference type="GO" id="GO:0008168">
    <property type="term" value="F:methyltransferase activity"/>
    <property type="evidence" value="ECO:0007669"/>
    <property type="project" value="UniProtKB-KW"/>
</dbReference>
<dbReference type="Proteomes" id="UP000306825">
    <property type="component" value="Chromosome"/>
</dbReference>
<dbReference type="CDD" id="cd02440">
    <property type="entry name" value="AdoMet_MTases"/>
    <property type="match status" value="1"/>
</dbReference>
<dbReference type="Gene3D" id="3.40.50.150">
    <property type="entry name" value="Vaccinia Virus protein VP39"/>
    <property type="match status" value="1"/>
</dbReference>
<proteinExistence type="predicted"/>
<dbReference type="Pfam" id="PF01209">
    <property type="entry name" value="Ubie_methyltran"/>
    <property type="match status" value="1"/>
</dbReference>
<reference evidence="2 3" key="1">
    <citation type="submission" date="2019-05" db="EMBL/GenBank/DDBJ databases">
        <title>A comparative analysis of the Nautiliaceae.</title>
        <authorList>
            <person name="Grosche A."/>
            <person name="Smedile F."/>
            <person name="Vetriani C."/>
        </authorList>
    </citation>
    <scope>NUCLEOTIDE SEQUENCE [LARGE SCALE GENOMIC DNA]</scope>
    <source>
        <strain evidence="2 3">TB-2</strain>
    </source>
</reference>
<keyword evidence="3" id="KW-1185">Reference proteome</keyword>
<protein>
    <submittedName>
        <fullName evidence="2">Methyltransferase domain-containing protein</fullName>
    </submittedName>
</protein>
<dbReference type="InterPro" id="IPR029063">
    <property type="entry name" value="SAM-dependent_MTases_sf"/>
</dbReference>
<keyword evidence="1" id="KW-0472">Membrane</keyword>
<sequence>MDIKIYDKLARRYDLATKIVSFGIEEIWRKVFIKNIKKFVKNGVMIDLASATGEMSKLGFDKIYFVEPSKEMIKVMIEKFKSKGFKEEKFEVQFQERPYFKLKKENKEYIIISSTAEEFSINEKADLITAFMAFRNFDDIKRASENIDKHLKNGGYLAIVEMVKNDSLFSKLILWYMNNIVPLIAGVLVGMKEEYKLLGRSIDSLNEEKILENFKDYDILVNKKLFFPIAKMYIMRKNERENIKS</sequence>
<dbReference type="GO" id="GO:0032259">
    <property type="term" value="P:methylation"/>
    <property type="evidence" value="ECO:0007669"/>
    <property type="project" value="UniProtKB-KW"/>
</dbReference>